<keyword evidence="3" id="KW-1185">Reference proteome</keyword>
<accession>A0A067S4I0</accession>
<name>A0A067S4I0_GALM3</name>
<protein>
    <submittedName>
        <fullName evidence="2">Uncharacterized protein</fullName>
    </submittedName>
</protein>
<proteinExistence type="predicted"/>
<evidence type="ECO:0000313" key="2">
    <source>
        <dbReference type="EMBL" id="KDR65711.1"/>
    </source>
</evidence>
<dbReference type="EMBL" id="KL142435">
    <property type="protein sequence ID" value="KDR65711.1"/>
    <property type="molecule type" value="Genomic_DNA"/>
</dbReference>
<dbReference type="Proteomes" id="UP000027222">
    <property type="component" value="Unassembled WGS sequence"/>
</dbReference>
<organism evidence="2 3">
    <name type="scientific">Galerina marginata (strain CBS 339.88)</name>
    <dbReference type="NCBI Taxonomy" id="685588"/>
    <lineage>
        <taxon>Eukaryota</taxon>
        <taxon>Fungi</taxon>
        <taxon>Dikarya</taxon>
        <taxon>Basidiomycota</taxon>
        <taxon>Agaricomycotina</taxon>
        <taxon>Agaricomycetes</taxon>
        <taxon>Agaricomycetidae</taxon>
        <taxon>Agaricales</taxon>
        <taxon>Agaricineae</taxon>
        <taxon>Strophariaceae</taxon>
        <taxon>Galerina</taxon>
    </lineage>
</organism>
<sequence length="234" mass="26784">MSSHTPVLLPISSLELGNLLTASFAELEGRPIDKVTSVLWEQKMLSKIVADQAKFFGTNNPQHHQLNFLEDITRHDFVDSKEFISDSGEEENEDSDYEDIESGSVPFDPQSPPRKRQKQPRKSINKAQIPTSVNPSVSSTTFEAFDKMPILSNNLSQWNQILEANPSFWEMKGRSWKTLLDEAYSLRKDLALSKESNEEQYQKVLGVLREIRKVKRSIYSLPGWQKAIKVKYLP</sequence>
<dbReference type="HOGENOM" id="CLU_046441_0_0_1"/>
<evidence type="ECO:0000313" key="3">
    <source>
        <dbReference type="Proteomes" id="UP000027222"/>
    </source>
</evidence>
<dbReference type="AlphaFoldDB" id="A0A067S4I0"/>
<evidence type="ECO:0000256" key="1">
    <source>
        <dbReference type="SAM" id="MobiDB-lite"/>
    </source>
</evidence>
<reference evidence="3" key="1">
    <citation type="journal article" date="2014" name="Proc. Natl. Acad. Sci. U.S.A.">
        <title>Extensive sampling of basidiomycete genomes demonstrates inadequacy of the white-rot/brown-rot paradigm for wood decay fungi.</title>
        <authorList>
            <person name="Riley R."/>
            <person name="Salamov A.A."/>
            <person name="Brown D.W."/>
            <person name="Nagy L.G."/>
            <person name="Floudas D."/>
            <person name="Held B.W."/>
            <person name="Levasseur A."/>
            <person name="Lombard V."/>
            <person name="Morin E."/>
            <person name="Otillar R."/>
            <person name="Lindquist E.A."/>
            <person name="Sun H."/>
            <person name="LaButti K.M."/>
            <person name="Schmutz J."/>
            <person name="Jabbour D."/>
            <person name="Luo H."/>
            <person name="Baker S.E."/>
            <person name="Pisabarro A.G."/>
            <person name="Walton J.D."/>
            <person name="Blanchette R.A."/>
            <person name="Henrissat B."/>
            <person name="Martin F."/>
            <person name="Cullen D."/>
            <person name="Hibbett D.S."/>
            <person name="Grigoriev I.V."/>
        </authorList>
    </citation>
    <scope>NUCLEOTIDE SEQUENCE [LARGE SCALE GENOMIC DNA]</scope>
    <source>
        <strain evidence="3">CBS 339.88</strain>
    </source>
</reference>
<feature type="compositionally biased region" description="Acidic residues" evidence="1">
    <location>
        <begin position="87"/>
        <end position="101"/>
    </location>
</feature>
<feature type="region of interest" description="Disordered" evidence="1">
    <location>
        <begin position="84"/>
        <end position="137"/>
    </location>
</feature>
<gene>
    <name evidence="2" type="ORF">GALMADRAFT_217427</name>
</gene>
<feature type="compositionally biased region" description="Basic residues" evidence="1">
    <location>
        <begin position="113"/>
        <end position="124"/>
    </location>
</feature>